<keyword evidence="2" id="KW-0251">Elongation factor</keyword>
<evidence type="ECO:0000313" key="6">
    <source>
        <dbReference type="Proteomes" id="UP000281468"/>
    </source>
</evidence>
<dbReference type="GO" id="GO:0003924">
    <property type="term" value="F:GTPase activity"/>
    <property type="evidence" value="ECO:0007669"/>
    <property type="project" value="TreeGrafter"/>
</dbReference>
<dbReference type="Proteomes" id="UP000281468">
    <property type="component" value="Unassembled WGS sequence"/>
</dbReference>
<gene>
    <name evidence="5" type="ORF">D0862_08008</name>
</gene>
<dbReference type="VEuPathDB" id="FungiDB:BTJ68_11767"/>
<protein>
    <submittedName>
        <fullName evidence="5">Uncharacterized protein</fullName>
    </submittedName>
</protein>
<dbReference type="GO" id="GO:0005829">
    <property type="term" value="C:cytosol"/>
    <property type="evidence" value="ECO:0007669"/>
    <property type="project" value="TreeGrafter"/>
</dbReference>
<dbReference type="AlphaFoldDB" id="A0A3M7G9M9"/>
<evidence type="ECO:0000256" key="3">
    <source>
        <dbReference type="ARBA" id="ARBA00022917"/>
    </source>
</evidence>
<reference evidence="5 6" key="1">
    <citation type="journal article" date="2018" name="BMC Genomics">
        <title>Genomic evidence for intraspecific hybridization in a clonal and extremely halotolerant yeast.</title>
        <authorList>
            <person name="Gostincar C."/>
            <person name="Stajich J.E."/>
            <person name="Zupancic J."/>
            <person name="Zalar P."/>
            <person name="Gunde-Cimerman N."/>
        </authorList>
    </citation>
    <scope>NUCLEOTIDE SEQUENCE [LARGE SCALE GENOMIC DNA]</scope>
    <source>
        <strain evidence="5 6">EXF-171</strain>
    </source>
</reference>
<evidence type="ECO:0000256" key="1">
    <source>
        <dbReference type="ARBA" id="ARBA00022490"/>
    </source>
</evidence>
<proteinExistence type="predicted"/>
<sequence>MTPVRGTLSVVSSLVPPALVSRSANYILGRKEDLFIKSIQRTILMMGRYTEPIKDVPSCNILGLAGIYQSLLKSDTLSISKTAHWPIEGVPAGILSLVGLDQFLLKSGTLSISETAHCDDGEQSHRNRDRLARRRGKDHGCHQGTTIPAAQKDIITVKPTTVATTRDPMAEKVMILTNNRTRNEGVQRQHAMAWRPSWTTVDSEHVRLNRSVPVAESAT</sequence>
<feature type="compositionally biased region" description="Basic and acidic residues" evidence="4">
    <location>
        <begin position="117"/>
        <end position="130"/>
    </location>
</feature>
<dbReference type="EMBL" id="QWIQ01000261">
    <property type="protein sequence ID" value="RMY97547.1"/>
    <property type="molecule type" value="Genomic_DNA"/>
</dbReference>
<name>A0A3M7G9M9_HORWE</name>
<evidence type="ECO:0000313" key="5">
    <source>
        <dbReference type="EMBL" id="RMY97547.1"/>
    </source>
</evidence>
<dbReference type="SUPFAM" id="SSF50447">
    <property type="entry name" value="Translation proteins"/>
    <property type="match status" value="1"/>
</dbReference>
<evidence type="ECO:0000256" key="4">
    <source>
        <dbReference type="SAM" id="MobiDB-lite"/>
    </source>
</evidence>
<dbReference type="PANTHER" id="PTHR42908:SF10">
    <property type="entry name" value="EUKARYOTIC TRANSLATION ELONGATION FACTOR 2"/>
    <property type="match status" value="1"/>
</dbReference>
<dbReference type="GO" id="GO:1990904">
    <property type="term" value="C:ribonucleoprotein complex"/>
    <property type="evidence" value="ECO:0007669"/>
    <property type="project" value="TreeGrafter"/>
</dbReference>
<organism evidence="5 6">
    <name type="scientific">Hortaea werneckii</name>
    <name type="common">Black yeast</name>
    <name type="synonym">Cladosporium werneckii</name>
    <dbReference type="NCBI Taxonomy" id="91943"/>
    <lineage>
        <taxon>Eukaryota</taxon>
        <taxon>Fungi</taxon>
        <taxon>Dikarya</taxon>
        <taxon>Ascomycota</taxon>
        <taxon>Pezizomycotina</taxon>
        <taxon>Dothideomycetes</taxon>
        <taxon>Dothideomycetidae</taxon>
        <taxon>Mycosphaerellales</taxon>
        <taxon>Teratosphaeriaceae</taxon>
        <taxon>Hortaea</taxon>
    </lineage>
</organism>
<keyword evidence="3" id="KW-0648">Protein biosynthesis</keyword>
<feature type="region of interest" description="Disordered" evidence="4">
    <location>
        <begin position="117"/>
        <end position="144"/>
    </location>
</feature>
<keyword evidence="1" id="KW-0963">Cytoplasm</keyword>
<dbReference type="Gene3D" id="2.40.30.10">
    <property type="entry name" value="Translation factors"/>
    <property type="match status" value="1"/>
</dbReference>
<dbReference type="InterPro" id="IPR009000">
    <property type="entry name" value="Transl_B-barrel_sf"/>
</dbReference>
<accession>A0A3M7G9M9</accession>
<dbReference type="GO" id="GO:0003746">
    <property type="term" value="F:translation elongation factor activity"/>
    <property type="evidence" value="ECO:0007669"/>
    <property type="project" value="UniProtKB-KW"/>
</dbReference>
<comment type="caution">
    <text evidence="5">The sequence shown here is derived from an EMBL/GenBank/DDBJ whole genome shotgun (WGS) entry which is preliminary data.</text>
</comment>
<dbReference type="GO" id="GO:0043022">
    <property type="term" value="F:ribosome binding"/>
    <property type="evidence" value="ECO:0007669"/>
    <property type="project" value="TreeGrafter"/>
</dbReference>
<evidence type="ECO:0000256" key="2">
    <source>
        <dbReference type="ARBA" id="ARBA00022768"/>
    </source>
</evidence>
<dbReference type="PANTHER" id="PTHR42908">
    <property type="entry name" value="TRANSLATION ELONGATION FACTOR-RELATED"/>
    <property type="match status" value="1"/>
</dbReference>